<dbReference type="PANTHER" id="PTHR47136:SF1">
    <property type="entry name" value="SYNEMIN"/>
    <property type="match status" value="1"/>
</dbReference>
<dbReference type="Proteomes" id="UP000694863">
    <property type="component" value="Unplaced"/>
</dbReference>
<feature type="region of interest" description="Disordered" evidence="5">
    <location>
        <begin position="845"/>
        <end position="906"/>
    </location>
</feature>
<feature type="region of interest" description="Disordered" evidence="5">
    <location>
        <begin position="585"/>
        <end position="621"/>
    </location>
</feature>
<feature type="region of interest" description="Disordered" evidence="5">
    <location>
        <begin position="994"/>
        <end position="1035"/>
    </location>
</feature>
<dbReference type="InterPro" id="IPR018039">
    <property type="entry name" value="IF_conserved"/>
</dbReference>
<proteinExistence type="inferred from homology"/>
<name>A0ABM0ZS74_ECHTE</name>
<dbReference type="InterPro" id="IPR030634">
    <property type="entry name" value="SYNM"/>
</dbReference>
<feature type="compositionally biased region" description="Basic and acidic residues" evidence="5">
    <location>
        <begin position="371"/>
        <end position="385"/>
    </location>
</feature>
<evidence type="ECO:0000256" key="5">
    <source>
        <dbReference type="SAM" id="MobiDB-lite"/>
    </source>
</evidence>
<feature type="compositionally biased region" description="Polar residues" evidence="5">
    <location>
        <begin position="894"/>
        <end position="906"/>
    </location>
</feature>
<evidence type="ECO:0000256" key="1">
    <source>
        <dbReference type="ARBA" id="ARBA00022754"/>
    </source>
</evidence>
<keyword evidence="7" id="KW-1185">Reference proteome</keyword>
<protein>
    <submittedName>
        <fullName evidence="8">Synemin</fullName>
    </submittedName>
</protein>
<dbReference type="SUPFAM" id="SSF64593">
    <property type="entry name" value="Intermediate filament protein, coiled coil region"/>
    <property type="match status" value="1"/>
</dbReference>
<sequence>MPHCLRRTGLDSGTLAACVRELEEACRRGLESRREAEEESRLCAREAEALRCHALELQQLRARLEQELLRMQEAYELQAAERQGVIDALEDERAALAVAITEHLRDYQELVQAKTGLSLEVATYRALLEGESNPEILVWTEHIENRPQEFRHAYQHINSVFQRENERNLLPPQKAPPVRVNHSPWPYSNLPRNLGSQRSMGLGSAAQGGFLGSGHSPVAPTRQENVYGEMANGQTGFNVFSPTYGLVRNTETHVKTLPGRPKTEGARDMTRDKGRRATSAPTSPQDQQDGKAVGASERTGSSKRTITSGKKTEAKTTREQGKHIPETIRTKQEEKVFDSKEKASEERNLRWEELTKLDKEARKTESQQTREQTEREESQRERNVQERTTPIRLEASQGGVPKVSPTGSQTSVKKDVGGGTGRETETRAMRFRLDAGDAPSSLTGDSRTTAIAENIVSSILEQFVQPQETEAPATSFPDTKVTYMERKELSGDRKTKTEIVVESRLTEDVDVSDEAGLDYLLRKNVNEVELKGKSTERMIGDIINLGLKGREGRAKVVNVHIIEEPMSSVGEEKAEEFSTLFEVEEADDVSPETEGLAERAEYGEAESTFSGRLGEKTEQSPLSVTRVEEVMEAGDWEGGQNYFVSTPDDQQGGHDRDEGSVYGQIHIEEESTIKYSWRDEIVQGARRRRKMDDPWEEVVQPVDAAAPLEGGPESSHRRGQTQSGQLHTEPTIIEKEIKIPREVHTSVQGVFSKEPKHQLEEVMGQLEESLPERMLEELSALTREGAGQPGSVSVDVHKVQARGGGSMTLVAEVNLSQTVDADQLDLDELGRYEANEIERAVESVVRESLTKRQNQVPGSPGKAGGAEPPAAGTGFKRWATRELYSPPGEGGDASQASSGTQQTTFQGPVSATLEVSSPRGLAQSQVLEDVSQSVQHIQIIPTELWRAAQVPSEGLTSEVVEMDVSPIAATSHTTRWTQESTSVFSAAKEVAAPSMAEHGAWRDAGSREDQAEGGSSQVWGGDKNQAQEPKGREQAAFDKTVQLQRMVDQRSVVSDEDKVALLYLDSEEGQGGDDHWF</sequence>
<feature type="compositionally biased region" description="Low complexity" evidence="5">
    <location>
        <begin position="857"/>
        <end position="874"/>
    </location>
</feature>
<feature type="compositionally biased region" description="Basic and acidic residues" evidence="5">
    <location>
        <begin position="261"/>
        <end position="272"/>
    </location>
</feature>
<feature type="compositionally biased region" description="Basic and acidic residues" evidence="5">
    <location>
        <begin position="310"/>
        <end position="365"/>
    </location>
</feature>
<keyword evidence="1 3" id="KW-0403">Intermediate filament</keyword>
<organism evidence="7 8">
    <name type="scientific">Echinops telfairi</name>
    <name type="common">Lesser hedgehog tenrec</name>
    <dbReference type="NCBI Taxonomy" id="9371"/>
    <lineage>
        <taxon>Eukaryota</taxon>
        <taxon>Metazoa</taxon>
        <taxon>Chordata</taxon>
        <taxon>Craniata</taxon>
        <taxon>Vertebrata</taxon>
        <taxon>Euteleostomi</taxon>
        <taxon>Mammalia</taxon>
        <taxon>Eutheria</taxon>
        <taxon>Afrotheria</taxon>
        <taxon>Tenrecidae</taxon>
        <taxon>Tenrecinae</taxon>
        <taxon>Echinops</taxon>
    </lineage>
</organism>
<reference evidence="8" key="1">
    <citation type="submission" date="2025-08" db="UniProtKB">
        <authorList>
            <consortium name="RefSeq"/>
        </authorList>
    </citation>
    <scope>IDENTIFICATION</scope>
</reference>
<dbReference type="InterPro" id="IPR039008">
    <property type="entry name" value="IF_rod_dom"/>
</dbReference>
<dbReference type="PROSITE" id="PS51842">
    <property type="entry name" value="IF_ROD_2"/>
    <property type="match status" value="1"/>
</dbReference>
<keyword evidence="2 4" id="KW-0175">Coiled coil</keyword>
<feature type="coiled-coil region" evidence="4">
    <location>
        <begin position="19"/>
        <end position="81"/>
    </location>
</feature>
<feature type="compositionally biased region" description="Polar residues" evidence="5">
    <location>
        <begin position="298"/>
        <end position="309"/>
    </location>
</feature>
<dbReference type="Pfam" id="PF00038">
    <property type="entry name" value="Filament"/>
    <property type="match status" value="1"/>
</dbReference>
<dbReference type="PROSITE" id="PS00226">
    <property type="entry name" value="IF_ROD_1"/>
    <property type="match status" value="1"/>
</dbReference>
<feature type="region of interest" description="Disordered" evidence="5">
    <location>
        <begin position="706"/>
        <end position="729"/>
    </location>
</feature>
<evidence type="ECO:0000313" key="8">
    <source>
        <dbReference type="RefSeq" id="XP_012861926.1"/>
    </source>
</evidence>
<evidence type="ECO:0000256" key="2">
    <source>
        <dbReference type="ARBA" id="ARBA00023054"/>
    </source>
</evidence>
<feature type="region of interest" description="Disordered" evidence="5">
    <location>
        <begin position="202"/>
        <end position="221"/>
    </location>
</feature>
<feature type="compositionally biased region" description="Basic and acidic residues" evidence="5">
    <location>
        <begin position="412"/>
        <end position="422"/>
    </location>
</feature>
<evidence type="ECO:0000259" key="6">
    <source>
        <dbReference type="PROSITE" id="PS51842"/>
    </source>
</evidence>
<evidence type="ECO:0000313" key="7">
    <source>
        <dbReference type="Proteomes" id="UP000694863"/>
    </source>
</evidence>
<comment type="similarity">
    <text evidence="3">Belongs to the intermediate filament family.</text>
</comment>
<evidence type="ECO:0000256" key="3">
    <source>
        <dbReference type="RuleBase" id="RU000685"/>
    </source>
</evidence>
<dbReference type="Gene3D" id="1.20.5.170">
    <property type="match status" value="1"/>
</dbReference>
<dbReference type="RefSeq" id="XP_012861926.1">
    <property type="nucleotide sequence ID" value="XM_013006472.2"/>
</dbReference>
<feature type="domain" description="IF rod" evidence="6">
    <location>
        <begin position="1"/>
        <end position="135"/>
    </location>
</feature>
<accession>A0ABM0ZS74</accession>
<feature type="compositionally biased region" description="Basic and acidic residues" evidence="5">
    <location>
        <begin position="999"/>
        <end position="1010"/>
    </location>
</feature>
<evidence type="ECO:0000256" key="4">
    <source>
        <dbReference type="SAM" id="Coils"/>
    </source>
</evidence>
<feature type="region of interest" description="Disordered" evidence="5">
    <location>
        <begin position="250"/>
        <end position="422"/>
    </location>
</feature>
<dbReference type="GeneID" id="101654317"/>
<gene>
    <name evidence="8" type="primary">SYNM</name>
</gene>
<dbReference type="PANTHER" id="PTHR47136">
    <property type="entry name" value="SYNEMIN"/>
    <property type="match status" value="1"/>
</dbReference>